<dbReference type="PROSITE" id="PS00061">
    <property type="entry name" value="ADH_SHORT"/>
    <property type="match status" value="1"/>
</dbReference>
<dbReference type="Proteomes" id="UP001148125">
    <property type="component" value="Unassembled WGS sequence"/>
</dbReference>
<dbReference type="GO" id="GO:0004316">
    <property type="term" value="F:3-oxoacyl-[acyl-carrier-protein] reductase (NADPH) activity"/>
    <property type="evidence" value="ECO:0007669"/>
    <property type="project" value="UniProtKB-EC"/>
</dbReference>
<keyword evidence="5 8" id="KW-0560">Oxidoreductase</keyword>
<accession>A0ABT5VC16</accession>
<keyword evidence="8" id="KW-0443">Lipid metabolism</keyword>
<dbReference type="NCBIfam" id="NF004199">
    <property type="entry name" value="PRK05653.1-4"/>
    <property type="match status" value="1"/>
</dbReference>
<protein>
    <recommendedName>
        <fullName evidence="3 8">3-oxoacyl-[acyl-carrier-protein] reductase</fullName>
        <ecNumber evidence="3 8">1.1.1.100</ecNumber>
    </recommendedName>
</protein>
<dbReference type="CDD" id="cd05333">
    <property type="entry name" value="BKR_SDR_c"/>
    <property type="match status" value="1"/>
</dbReference>
<evidence type="ECO:0000256" key="7">
    <source>
        <dbReference type="ARBA" id="ARBA00048508"/>
    </source>
</evidence>
<gene>
    <name evidence="10" type="primary">fabG</name>
    <name evidence="10" type="ORF">N7Z68_06360</name>
</gene>
<dbReference type="Gene3D" id="3.40.50.720">
    <property type="entry name" value="NAD(P)-binding Rossmann-like Domain"/>
    <property type="match status" value="1"/>
</dbReference>
<evidence type="ECO:0000259" key="9">
    <source>
        <dbReference type="SMART" id="SM00822"/>
    </source>
</evidence>
<dbReference type="InterPro" id="IPR002347">
    <property type="entry name" value="SDR_fam"/>
</dbReference>
<evidence type="ECO:0000256" key="4">
    <source>
        <dbReference type="ARBA" id="ARBA00022832"/>
    </source>
</evidence>
<name>A0ABT5VC16_9BACI</name>
<dbReference type="InterPro" id="IPR011284">
    <property type="entry name" value="3oxo_ACP_reduc"/>
</dbReference>
<evidence type="ECO:0000256" key="8">
    <source>
        <dbReference type="RuleBase" id="RU366074"/>
    </source>
</evidence>
<evidence type="ECO:0000256" key="5">
    <source>
        <dbReference type="ARBA" id="ARBA00023002"/>
    </source>
</evidence>
<dbReference type="NCBIfam" id="NF009464">
    <property type="entry name" value="PRK12824.1"/>
    <property type="match status" value="1"/>
</dbReference>
<dbReference type="PRINTS" id="PR00080">
    <property type="entry name" value="SDRFAMILY"/>
</dbReference>
<dbReference type="InterPro" id="IPR020904">
    <property type="entry name" value="Sc_DH/Rdtase_CS"/>
</dbReference>
<dbReference type="InterPro" id="IPR050259">
    <property type="entry name" value="SDR"/>
</dbReference>
<evidence type="ECO:0000256" key="1">
    <source>
        <dbReference type="ARBA" id="ARBA00005194"/>
    </source>
</evidence>
<comment type="catalytic activity">
    <reaction evidence="7 8">
        <text>a (3R)-hydroxyacyl-[ACP] + NADP(+) = a 3-oxoacyl-[ACP] + NADPH + H(+)</text>
        <dbReference type="Rhea" id="RHEA:17397"/>
        <dbReference type="Rhea" id="RHEA-COMP:9916"/>
        <dbReference type="Rhea" id="RHEA-COMP:9945"/>
        <dbReference type="ChEBI" id="CHEBI:15378"/>
        <dbReference type="ChEBI" id="CHEBI:57783"/>
        <dbReference type="ChEBI" id="CHEBI:58349"/>
        <dbReference type="ChEBI" id="CHEBI:78776"/>
        <dbReference type="ChEBI" id="CHEBI:78827"/>
        <dbReference type="EC" id="1.1.1.100"/>
    </reaction>
</comment>
<dbReference type="EMBL" id="JAOTPO010000003">
    <property type="protein sequence ID" value="MDE5413002.1"/>
    <property type="molecule type" value="Genomic_DNA"/>
</dbReference>
<comment type="function">
    <text evidence="8">Catalyzes the NADPH-dependent reduction of beta-ketoacyl-ACP substrates to beta-hydroxyacyl-ACP products, the first reductive step in the elongation cycle of fatty acid biosynthesis.</text>
</comment>
<keyword evidence="8" id="KW-0521">NADP</keyword>
<reference evidence="10" key="1">
    <citation type="submission" date="2024-05" db="EMBL/GenBank/DDBJ databases">
        <title>Alkalihalobacillus sp. strain MEB203 novel alkaliphilic bacterium from Lonar Lake, India.</title>
        <authorList>
            <person name="Joshi A."/>
            <person name="Thite S."/>
            <person name="Mengade P."/>
        </authorList>
    </citation>
    <scope>NUCLEOTIDE SEQUENCE</scope>
    <source>
        <strain evidence="10">MEB 203</strain>
    </source>
</reference>
<dbReference type="InterPro" id="IPR036291">
    <property type="entry name" value="NAD(P)-bd_dom_sf"/>
</dbReference>
<sequence>MLNGKVALVTGASRGIGKSIALELAQNGAKVAVNYAGSKEKAEAVVSEIVANGGEAIAIQADVADSDAVQSMVKEVISTYGSLDILVNNAGITRDTLVMRMKDEDWDAVLNTNLKGVFLCAKAVTRQMMKQRSGRIINISSVVGVLGNAGQANYVAAKAGVIGLTKSLARELANRNITVNAVAPGFIETDMTDQLTDEIKESMLSQIPLSKLGQPQEIARVVRFLASEDSSYMTGQTLHVDGGMYMP</sequence>
<dbReference type="NCBIfam" id="NF005559">
    <property type="entry name" value="PRK07231.1"/>
    <property type="match status" value="1"/>
</dbReference>
<feature type="domain" description="Ketoreductase" evidence="9">
    <location>
        <begin position="5"/>
        <end position="185"/>
    </location>
</feature>
<evidence type="ECO:0000256" key="6">
    <source>
        <dbReference type="ARBA" id="ARBA00023160"/>
    </source>
</evidence>
<evidence type="ECO:0000313" key="11">
    <source>
        <dbReference type="Proteomes" id="UP001148125"/>
    </source>
</evidence>
<keyword evidence="11" id="KW-1185">Reference proteome</keyword>
<proteinExistence type="inferred from homology"/>
<keyword evidence="6 8" id="KW-0275">Fatty acid biosynthesis</keyword>
<comment type="similarity">
    <text evidence="2 8">Belongs to the short-chain dehydrogenases/reductases (SDR) family.</text>
</comment>
<evidence type="ECO:0000256" key="2">
    <source>
        <dbReference type="ARBA" id="ARBA00006484"/>
    </source>
</evidence>
<organism evidence="10 11">
    <name type="scientific">Alkalihalobacterium chitinilyticum</name>
    <dbReference type="NCBI Taxonomy" id="2980103"/>
    <lineage>
        <taxon>Bacteria</taxon>
        <taxon>Bacillati</taxon>
        <taxon>Bacillota</taxon>
        <taxon>Bacilli</taxon>
        <taxon>Bacillales</taxon>
        <taxon>Bacillaceae</taxon>
        <taxon>Alkalihalobacterium</taxon>
    </lineage>
</organism>
<dbReference type="SMART" id="SM00822">
    <property type="entry name" value="PKS_KR"/>
    <property type="match status" value="1"/>
</dbReference>
<dbReference type="NCBIfam" id="TIGR01830">
    <property type="entry name" value="3oxo_ACP_reduc"/>
    <property type="match status" value="1"/>
</dbReference>
<dbReference type="InterPro" id="IPR057326">
    <property type="entry name" value="KR_dom"/>
</dbReference>
<dbReference type="PANTHER" id="PTHR42879:SF2">
    <property type="entry name" value="3-OXOACYL-[ACYL-CARRIER-PROTEIN] REDUCTASE FABG"/>
    <property type="match status" value="1"/>
</dbReference>
<dbReference type="NCBIfam" id="NF004198">
    <property type="entry name" value="PRK05653.1-3"/>
    <property type="match status" value="1"/>
</dbReference>
<dbReference type="PANTHER" id="PTHR42879">
    <property type="entry name" value="3-OXOACYL-(ACYL-CARRIER-PROTEIN) REDUCTASE"/>
    <property type="match status" value="1"/>
</dbReference>
<dbReference type="NCBIfam" id="NF004200">
    <property type="entry name" value="PRK05653.1-5"/>
    <property type="match status" value="1"/>
</dbReference>
<dbReference type="PRINTS" id="PR00081">
    <property type="entry name" value="GDHRDH"/>
</dbReference>
<keyword evidence="8" id="KW-0444">Lipid biosynthesis</keyword>
<comment type="subunit">
    <text evidence="8">Homotetramer.</text>
</comment>
<dbReference type="RefSeq" id="WP_275117803.1">
    <property type="nucleotide sequence ID" value="NZ_JAOTPO010000003.1"/>
</dbReference>
<dbReference type="NCBIfam" id="NF004197">
    <property type="entry name" value="PRK05653.1-1"/>
    <property type="match status" value="1"/>
</dbReference>
<keyword evidence="4 8" id="KW-0276">Fatty acid metabolism</keyword>
<dbReference type="EC" id="1.1.1.100" evidence="3 8"/>
<comment type="caution">
    <text evidence="10">The sequence shown here is derived from an EMBL/GenBank/DDBJ whole genome shotgun (WGS) entry which is preliminary data.</text>
</comment>
<dbReference type="NCBIfam" id="NF047420">
    <property type="entry name" value="EF_P_mod_YmfI"/>
    <property type="match status" value="1"/>
</dbReference>
<dbReference type="SUPFAM" id="SSF51735">
    <property type="entry name" value="NAD(P)-binding Rossmann-fold domains"/>
    <property type="match status" value="1"/>
</dbReference>
<dbReference type="NCBIfam" id="NF009466">
    <property type="entry name" value="PRK12826.1-2"/>
    <property type="match status" value="1"/>
</dbReference>
<dbReference type="Pfam" id="PF13561">
    <property type="entry name" value="adh_short_C2"/>
    <property type="match status" value="1"/>
</dbReference>
<evidence type="ECO:0000313" key="10">
    <source>
        <dbReference type="EMBL" id="MDE5413002.1"/>
    </source>
</evidence>
<evidence type="ECO:0000256" key="3">
    <source>
        <dbReference type="ARBA" id="ARBA00012948"/>
    </source>
</evidence>
<comment type="pathway">
    <text evidence="1 8">Lipid metabolism; fatty acid biosynthesis.</text>
</comment>